<organism evidence="2 3">
    <name type="scientific">Latilactobacillus curvatus</name>
    <name type="common">Lactobacillus curvatus</name>
    <dbReference type="NCBI Taxonomy" id="28038"/>
    <lineage>
        <taxon>Bacteria</taxon>
        <taxon>Bacillati</taxon>
        <taxon>Bacillota</taxon>
        <taxon>Bacilli</taxon>
        <taxon>Lactobacillales</taxon>
        <taxon>Lactobacillaceae</taxon>
        <taxon>Latilactobacillus</taxon>
    </lineage>
</organism>
<dbReference type="EMBL" id="CP031003">
    <property type="protein sequence ID" value="AXN34957.1"/>
    <property type="molecule type" value="Genomic_DNA"/>
</dbReference>
<dbReference type="PANTHER" id="PTHR30543:SF21">
    <property type="entry name" value="NAD(P)H-DEPENDENT FMN REDUCTASE LOT6"/>
    <property type="match status" value="1"/>
</dbReference>
<evidence type="ECO:0000313" key="2">
    <source>
        <dbReference type="EMBL" id="AXN34957.1"/>
    </source>
</evidence>
<evidence type="ECO:0000259" key="1">
    <source>
        <dbReference type="Pfam" id="PF03358"/>
    </source>
</evidence>
<sequence length="181" mass="20014">MVHKIIAISGSDSPLSSNLRLLHYLKLHCADVFQIQLLSINQLPFLSAENAEKYQADLDYVRNVLHEADGVIIATSEINYSVPANIKNLIDWCSLDPSTLQHKPIMLLGASTGHLGTVRAQQHLRQILTSPGINACITHKTECLVGNAPDKFSTDGQLIDSETKKILHNLCAEFYSLIQNN</sequence>
<dbReference type="InterPro" id="IPR005025">
    <property type="entry name" value="FMN_Rdtase-like_dom"/>
</dbReference>
<dbReference type="AlphaFoldDB" id="A0A385ABE6"/>
<dbReference type="RefSeq" id="WP_089541857.1">
    <property type="nucleotide sequence ID" value="NZ_CABIVZ010000017.1"/>
</dbReference>
<dbReference type="GO" id="GO:0016491">
    <property type="term" value="F:oxidoreductase activity"/>
    <property type="evidence" value="ECO:0007669"/>
    <property type="project" value="InterPro"/>
</dbReference>
<gene>
    <name evidence="2" type="ORF">DT351_00565</name>
</gene>
<evidence type="ECO:0000313" key="3">
    <source>
        <dbReference type="Proteomes" id="UP000257607"/>
    </source>
</evidence>
<dbReference type="Gene3D" id="3.40.50.360">
    <property type="match status" value="1"/>
</dbReference>
<name>A0A385ABE6_LATCU</name>
<proteinExistence type="predicted"/>
<dbReference type="GO" id="GO:0005829">
    <property type="term" value="C:cytosol"/>
    <property type="evidence" value="ECO:0007669"/>
    <property type="project" value="TreeGrafter"/>
</dbReference>
<reference evidence="2 3" key="1">
    <citation type="submission" date="2018-07" db="EMBL/GenBank/DDBJ databases">
        <title>Lactobacillus curvatus genome sequence.</title>
        <authorList>
            <person name="Prechtl R."/>
        </authorList>
    </citation>
    <scope>NUCLEOTIDE SEQUENCE [LARGE SCALE GENOMIC DNA]</scope>
    <source>
        <strain evidence="2 3">TMW 1.1928</strain>
    </source>
</reference>
<dbReference type="GO" id="GO:0010181">
    <property type="term" value="F:FMN binding"/>
    <property type="evidence" value="ECO:0007669"/>
    <property type="project" value="TreeGrafter"/>
</dbReference>
<dbReference type="PANTHER" id="PTHR30543">
    <property type="entry name" value="CHROMATE REDUCTASE"/>
    <property type="match status" value="1"/>
</dbReference>
<dbReference type="InterPro" id="IPR050712">
    <property type="entry name" value="NAD(P)H-dep_reductase"/>
</dbReference>
<dbReference type="Proteomes" id="UP000257607">
    <property type="component" value="Chromosome"/>
</dbReference>
<protein>
    <submittedName>
        <fullName evidence="2">NAD(P)H-dependent oxidoreductase</fullName>
    </submittedName>
</protein>
<feature type="domain" description="NADPH-dependent FMN reductase-like" evidence="1">
    <location>
        <begin position="4"/>
        <end position="136"/>
    </location>
</feature>
<dbReference type="SUPFAM" id="SSF52218">
    <property type="entry name" value="Flavoproteins"/>
    <property type="match status" value="1"/>
</dbReference>
<dbReference type="InterPro" id="IPR029039">
    <property type="entry name" value="Flavoprotein-like_sf"/>
</dbReference>
<dbReference type="Pfam" id="PF03358">
    <property type="entry name" value="FMN_red"/>
    <property type="match status" value="1"/>
</dbReference>
<accession>A0A385ABE6</accession>